<keyword evidence="1" id="KW-0378">Hydrolase</keyword>
<dbReference type="GO" id="GO:0000175">
    <property type="term" value="F:3'-5'-RNA exonuclease activity"/>
    <property type="evidence" value="ECO:0007669"/>
    <property type="project" value="InterPro"/>
</dbReference>
<reference evidence="4 6" key="2">
    <citation type="journal article" date="2013" name="Nature">
        <title>Insights into bilaterian evolution from three spiralian genomes.</title>
        <authorList>
            <person name="Simakov O."/>
            <person name="Marletaz F."/>
            <person name="Cho S.J."/>
            <person name="Edsinger-Gonzales E."/>
            <person name="Havlak P."/>
            <person name="Hellsten U."/>
            <person name="Kuo D.H."/>
            <person name="Larsson T."/>
            <person name="Lv J."/>
            <person name="Arendt D."/>
            <person name="Savage R."/>
            <person name="Osoegawa K."/>
            <person name="de Jong P."/>
            <person name="Grimwood J."/>
            <person name="Chapman J.A."/>
            <person name="Shapiro H."/>
            <person name="Aerts A."/>
            <person name="Otillar R.P."/>
            <person name="Terry A.Y."/>
            <person name="Boore J.L."/>
            <person name="Grigoriev I.V."/>
            <person name="Lindberg D.R."/>
            <person name="Seaver E.C."/>
            <person name="Weisblat D.A."/>
            <person name="Putnam N.H."/>
            <person name="Rokhsar D.S."/>
        </authorList>
    </citation>
    <scope>NUCLEOTIDE SEQUENCE</scope>
    <source>
        <strain evidence="4 6">I ESC-2004</strain>
    </source>
</reference>
<evidence type="ECO:0000313" key="4">
    <source>
        <dbReference type="EMBL" id="ELT88761.1"/>
    </source>
</evidence>
<sequence>MPPPPSGNGIAATLLQDNFAVIPRSGVLLNGHVLYLRRSTKKYMKSPTSVARALVDLGYCCLEKLNPLKFQVGELVKKEKVFKKLTNPQEREAFMTICLAVFTLPNERPPSKSLPREPSLSPRSSPPAVTPSPMKTRHEQRCHMCPKHRTKMLQMREEFRAKKDQLRSEMRTKITPKLRVLNQKLSRKENTIAQLKDSMKKTSMADELKELRKENSKLRRIQKRLKRRHALKMKKMRADIEEATFLKEADLQMQLLAQSASIRELENEKSVLEEEVTSLKESAPAKDGGCFTPMMRSYVYDCLVNQVPTKNIPGLMTQFSLRMNKPLDSVPTRSTVESMARELGCLALLQTAEVVVGTPNVTVGFDATTREGHHFNSIHFTLESGCVVAAIDELPGGTSEDYATHITQTVDCMAETYVFFHPSSTFEATRKLIINNISNSMTDRCAANHAAISLVEQRWKRKIMELNCHLHPLDSIASKVRSGLKKVEREIQPTLKQKLFGTDCAASSIIVQMNKLRFKDAKGDPKGFKLFLHTENLGAGLIPRYRGNRLHVMFHIGGVLTHHFDKMLSFLKSGTGCGGLKEAIAHDMASEPGRVGLQVLGLLGKLLTGPWMKVFYTSGSSGIPHLAGIAMVKQAIETMTDWAESPLQVLQTERDCFGKEITRDDITRSVLLPPVNKELFREYMSACCLAVNDVLNRQYKRYFNMEISEKLLDQTRSARSHNMDAEEIMGMITAAQDRAPNASMCFVSSKICAQKNQTMHYLENRPDLHCLIKKSIKLGRRHRQRKKLRQLDLQVEMLRRQAAKNAARDMNARKAMERRLRDNFPETIQELYQSLSQDKQDAIEKIVQEKIVGERLRHVWCEDGHLITYNGQVEKTKYNKKGRVYRIAYWTDTEDYDNATDFDIPIFSLVTDLIHDDLIFN</sequence>
<feature type="coiled-coil region" evidence="2">
    <location>
        <begin position="149"/>
        <end position="282"/>
    </location>
</feature>
<accession>R7TCH2</accession>
<dbReference type="PANTHER" id="PTHR11046:SF25">
    <property type="match status" value="1"/>
</dbReference>
<dbReference type="PANTHER" id="PTHR11046">
    <property type="entry name" value="OLIGORIBONUCLEASE, MITOCHONDRIAL"/>
    <property type="match status" value="1"/>
</dbReference>
<dbReference type="InterPro" id="IPR022894">
    <property type="entry name" value="Oligoribonuclease"/>
</dbReference>
<dbReference type="OMA" id="EIMGMFS"/>
<evidence type="ECO:0000313" key="6">
    <source>
        <dbReference type="Proteomes" id="UP000014760"/>
    </source>
</evidence>
<evidence type="ECO:0000256" key="2">
    <source>
        <dbReference type="SAM" id="Coils"/>
    </source>
</evidence>
<proteinExistence type="predicted"/>
<evidence type="ECO:0000256" key="1">
    <source>
        <dbReference type="ARBA" id="ARBA00022722"/>
    </source>
</evidence>
<reference evidence="6" key="1">
    <citation type="submission" date="2012-12" db="EMBL/GenBank/DDBJ databases">
        <authorList>
            <person name="Hellsten U."/>
            <person name="Grimwood J."/>
            <person name="Chapman J.A."/>
            <person name="Shapiro H."/>
            <person name="Aerts A."/>
            <person name="Otillar R.P."/>
            <person name="Terry A.Y."/>
            <person name="Boore J.L."/>
            <person name="Simakov O."/>
            <person name="Marletaz F."/>
            <person name="Cho S.-J."/>
            <person name="Edsinger-Gonzales E."/>
            <person name="Havlak P."/>
            <person name="Kuo D.-H."/>
            <person name="Larsson T."/>
            <person name="Lv J."/>
            <person name="Arendt D."/>
            <person name="Savage R."/>
            <person name="Osoegawa K."/>
            <person name="de Jong P."/>
            <person name="Lindberg D.R."/>
            <person name="Seaver E.C."/>
            <person name="Weisblat D.A."/>
            <person name="Putnam N.H."/>
            <person name="Grigoriev I.V."/>
            <person name="Rokhsar D.S."/>
        </authorList>
    </citation>
    <scope>NUCLEOTIDE SEQUENCE</scope>
    <source>
        <strain evidence="6">I ESC-2004</strain>
    </source>
</reference>
<dbReference type="Proteomes" id="UP000014760">
    <property type="component" value="Unassembled WGS sequence"/>
</dbReference>
<reference evidence="5" key="3">
    <citation type="submission" date="2015-06" db="UniProtKB">
        <authorList>
            <consortium name="EnsemblMetazoa"/>
        </authorList>
    </citation>
    <scope>IDENTIFICATION</scope>
</reference>
<protein>
    <submittedName>
        <fullName evidence="4 5">Uncharacterized protein</fullName>
    </submittedName>
</protein>
<keyword evidence="1" id="KW-0540">Nuclease</keyword>
<feature type="compositionally biased region" description="Low complexity" evidence="3">
    <location>
        <begin position="111"/>
        <end position="123"/>
    </location>
</feature>
<organism evidence="4">
    <name type="scientific">Capitella teleta</name>
    <name type="common">Polychaete worm</name>
    <dbReference type="NCBI Taxonomy" id="283909"/>
    <lineage>
        <taxon>Eukaryota</taxon>
        <taxon>Metazoa</taxon>
        <taxon>Spiralia</taxon>
        <taxon>Lophotrochozoa</taxon>
        <taxon>Annelida</taxon>
        <taxon>Polychaeta</taxon>
        <taxon>Sedentaria</taxon>
        <taxon>Scolecida</taxon>
        <taxon>Capitellidae</taxon>
        <taxon>Capitella</taxon>
    </lineage>
</organism>
<dbReference type="EnsemblMetazoa" id="CapteT208192">
    <property type="protein sequence ID" value="CapteP208192"/>
    <property type="gene ID" value="CapteG208192"/>
</dbReference>
<keyword evidence="6" id="KW-1185">Reference proteome</keyword>
<dbReference type="EMBL" id="AMQN01015209">
    <property type="status" value="NOT_ANNOTATED_CDS"/>
    <property type="molecule type" value="Genomic_DNA"/>
</dbReference>
<dbReference type="HOGENOM" id="CLU_316699_0_0_1"/>
<keyword evidence="2" id="KW-0175">Coiled coil</keyword>
<dbReference type="AlphaFoldDB" id="R7TCH2"/>
<feature type="region of interest" description="Disordered" evidence="3">
    <location>
        <begin position="108"/>
        <end position="140"/>
    </location>
</feature>
<gene>
    <name evidence="4" type="ORF">CAPTEDRAFT_208192</name>
</gene>
<evidence type="ECO:0000313" key="5">
    <source>
        <dbReference type="EnsemblMetazoa" id="CapteP208192"/>
    </source>
</evidence>
<dbReference type="OrthoDB" id="6140945at2759"/>
<evidence type="ECO:0000256" key="3">
    <source>
        <dbReference type="SAM" id="MobiDB-lite"/>
    </source>
</evidence>
<dbReference type="EMBL" id="KB311715">
    <property type="protein sequence ID" value="ELT88761.1"/>
    <property type="molecule type" value="Genomic_DNA"/>
</dbReference>
<name>R7TCH2_CAPTE</name>